<organism evidence="4">
    <name type="scientific">uncultured Acetobacteraceae bacterium</name>
    <dbReference type="NCBI Taxonomy" id="169975"/>
    <lineage>
        <taxon>Bacteria</taxon>
        <taxon>Pseudomonadati</taxon>
        <taxon>Pseudomonadota</taxon>
        <taxon>Alphaproteobacteria</taxon>
        <taxon>Acetobacterales</taxon>
        <taxon>Acetobacteraceae</taxon>
        <taxon>environmental samples</taxon>
    </lineage>
</organism>
<dbReference type="PANTHER" id="PTHR43333:SF1">
    <property type="entry name" value="D-ISOMER SPECIFIC 2-HYDROXYACID DEHYDROGENASE NAD-BINDING DOMAIN-CONTAINING PROTEIN"/>
    <property type="match status" value="1"/>
</dbReference>
<feature type="domain" description="D-isomer specific 2-hydroxyacid dehydrogenase NAD-binding" evidence="3">
    <location>
        <begin position="120"/>
        <end position="298"/>
    </location>
</feature>
<dbReference type="Pfam" id="PF02826">
    <property type="entry name" value="2-Hacid_dh_C"/>
    <property type="match status" value="1"/>
</dbReference>
<evidence type="ECO:0000259" key="3">
    <source>
        <dbReference type="Pfam" id="PF02826"/>
    </source>
</evidence>
<proteinExistence type="predicted"/>
<dbReference type="EC" id="1.1.1.95" evidence="4"/>
<sequence length="343" mass="36111">MRILLSDTAAARHGGAIRAAAPDAELVPVPAEEGAPLPDTAGVEIAFLSRDLFVGGTRHRLAPRFLRFVELVLAAPDLRWVQGFSAGTDLHVYQDMLARGLLLTSAAGASAPTVAQTAVAGLLALARGFPRIIEAQRRREWRPLSRDAEPRDLAGQTALVVGTGPIGQEIGRLCRAFGLRTVGVRRNAAAGAPPGFDEVSDFAALPEALPRAEWLVLACPLTETTRGLIDARALALLPRGAQVVNVARGGVAVEADLLAALESGHLAGAFLDVFTAEPLPPDNPFWNLPNVIVSPHSAAASDGLADRVAAVFCENLGRWRRGETLRNLVAYGTGMDVAPAPRP</sequence>
<dbReference type="AlphaFoldDB" id="A0A6J4J3P8"/>
<dbReference type="PANTHER" id="PTHR43333">
    <property type="entry name" value="2-HACID_DH_C DOMAIN-CONTAINING PROTEIN"/>
    <property type="match status" value="1"/>
</dbReference>
<name>A0A6J4J3P8_9PROT</name>
<dbReference type="SUPFAM" id="SSF51735">
    <property type="entry name" value="NAD(P)-binding Rossmann-fold domains"/>
    <property type="match status" value="1"/>
</dbReference>
<dbReference type="CDD" id="cd05300">
    <property type="entry name" value="2-Hacid_dh_1"/>
    <property type="match status" value="1"/>
</dbReference>
<dbReference type="InterPro" id="IPR036291">
    <property type="entry name" value="NAD(P)-bd_dom_sf"/>
</dbReference>
<accession>A0A6J4J3P8</accession>
<keyword evidence="1 4" id="KW-0560">Oxidoreductase</keyword>
<protein>
    <submittedName>
        <fullName evidence="4">D-3-phosphoglycerate dehydrogenase</fullName>
        <ecNumber evidence="4">1.1.1.95</ecNumber>
    </submittedName>
</protein>
<dbReference type="GO" id="GO:0051287">
    <property type="term" value="F:NAD binding"/>
    <property type="evidence" value="ECO:0007669"/>
    <property type="project" value="InterPro"/>
</dbReference>
<evidence type="ECO:0000313" key="4">
    <source>
        <dbReference type="EMBL" id="CAA9267046.1"/>
    </source>
</evidence>
<reference evidence="4" key="1">
    <citation type="submission" date="2020-02" db="EMBL/GenBank/DDBJ databases">
        <authorList>
            <person name="Meier V. D."/>
        </authorList>
    </citation>
    <scope>NUCLEOTIDE SEQUENCE</scope>
    <source>
        <strain evidence="4">AVDCRST_MAG08</strain>
    </source>
</reference>
<evidence type="ECO:0000256" key="1">
    <source>
        <dbReference type="ARBA" id="ARBA00023002"/>
    </source>
</evidence>
<keyword evidence="2" id="KW-0520">NAD</keyword>
<dbReference type="GO" id="GO:0004617">
    <property type="term" value="F:phosphoglycerate dehydrogenase activity"/>
    <property type="evidence" value="ECO:0007669"/>
    <property type="project" value="UniProtKB-EC"/>
</dbReference>
<evidence type="ECO:0000256" key="2">
    <source>
        <dbReference type="ARBA" id="ARBA00023027"/>
    </source>
</evidence>
<dbReference type="InterPro" id="IPR006140">
    <property type="entry name" value="D-isomer_DH_NAD-bd"/>
</dbReference>
<dbReference type="EMBL" id="CADCTG010000220">
    <property type="protein sequence ID" value="CAA9267046.1"/>
    <property type="molecule type" value="Genomic_DNA"/>
</dbReference>
<dbReference type="Gene3D" id="3.40.50.720">
    <property type="entry name" value="NAD(P)-binding Rossmann-like Domain"/>
    <property type="match status" value="2"/>
</dbReference>
<gene>
    <name evidence="4" type="ORF">AVDCRST_MAG08-2952</name>
</gene>